<sequence>MRTRTRITRAGTRATVAALGATLALATLTGCQDDELDSGSGPESPVETPTESSDGSTEEGPAGDGAGEDGSAGEGESGEEPVEDIEPCTDATTEVTVTSVERPLNHLLLTATNTGDATCFAYSAPFLRFGEAQAPVPPYEDSAPQSVVALDPGDVAYAAISTSSAAGEAGEGWTVDSLGVRFAGAEGEGVGGMVDVPLPDGELYVDNTALVTYWNTALDEVL</sequence>
<feature type="domain" description="DUF4232" evidence="3">
    <location>
        <begin position="88"/>
        <end position="214"/>
    </location>
</feature>
<protein>
    <submittedName>
        <fullName evidence="4">DUF4232 domain-containing protein</fullName>
    </submittedName>
</protein>
<evidence type="ECO:0000313" key="5">
    <source>
        <dbReference type="Proteomes" id="UP000278673"/>
    </source>
</evidence>
<dbReference type="Proteomes" id="UP000278673">
    <property type="component" value="Unassembled WGS sequence"/>
</dbReference>
<evidence type="ECO:0000256" key="1">
    <source>
        <dbReference type="SAM" id="MobiDB-lite"/>
    </source>
</evidence>
<feature type="signal peptide" evidence="2">
    <location>
        <begin position="1"/>
        <end position="26"/>
    </location>
</feature>
<evidence type="ECO:0000313" key="4">
    <source>
        <dbReference type="EMBL" id="RMI36812.1"/>
    </source>
</evidence>
<dbReference type="EMBL" id="RFFJ01000131">
    <property type="protein sequence ID" value="RMI36812.1"/>
    <property type="molecule type" value="Genomic_DNA"/>
</dbReference>
<organism evidence="4 5">
    <name type="scientific">Streptomyces triticirhizae</name>
    <dbReference type="NCBI Taxonomy" id="2483353"/>
    <lineage>
        <taxon>Bacteria</taxon>
        <taxon>Bacillati</taxon>
        <taxon>Actinomycetota</taxon>
        <taxon>Actinomycetes</taxon>
        <taxon>Kitasatosporales</taxon>
        <taxon>Streptomycetaceae</taxon>
        <taxon>Streptomyces</taxon>
    </lineage>
</organism>
<gene>
    <name evidence="4" type="ORF">EBN88_20540</name>
</gene>
<dbReference type="Pfam" id="PF14016">
    <property type="entry name" value="DUF4232"/>
    <property type="match status" value="1"/>
</dbReference>
<proteinExistence type="predicted"/>
<keyword evidence="2" id="KW-0732">Signal</keyword>
<name>A0A3M2LH48_9ACTN</name>
<dbReference type="RefSeq" id="WP_122185383.1">
    <property type="nucleotide sequence ID" value="NZ_RFFJ01000131.1"/>
</dbReference>
<feature type="compositionally biased region" description="Acidic residues" evidence="1">
    <location>
        <begin position="76"/>
        <end position="87"/>
    </location>
</feature>
<dbReference type="AlphaFoldDB" id="A0A3M2LH48"/>
<evidence type="ECO:0000259" key="3">
    <source>
        <dbReference type="Pfam" id="PF14016"/>
    </source>
</evidence>
<reference evidence="4 5" key="1">
    <citation type="submission" date="2018-10" db="EMBL/GenBank/DDBJ databases">
        <title>Isolation, diversity and antifungal activity of actinobacteria from wheat.</title>
        <authorList>
            <person name="Han C."/>
        </authorList>
    </citation>
    <scope>NUCLEOTIDE SEQUENCE [LARGE SCALE GENOMIC DNA]</scope>
    <source>
        <strain evidence="4 5">NEAU-YY642</strain>
    </source>
</reference>
<dbReference type="PROSITE" id="PS51257">
    <property type="entry name" value="PROKAR_LIPOPROTEIN"/>
    <property type="match status" value="1"/>
</dbReference>
<keyword evidence="5" id="KW-1185">Reference proteome</keyword>
<accession>A0A3M2LH48</accession>
<dbReference type="InterPro" id="IPR025326">
    <property type="entry name" value="DUF4232"/>
</dbReference>
<evidence type="ECO:0000256" key="2">
    <source>
        <dbReference type="SAM" id="SignalP"/>
    </source>
</evidence>
<feature type="region of interest" description="Disordered" evidence="1">
    <location>
        <begin position="32"/>
        <end position="89"/>
    </location>
</feature>
<feature type="chain" id="PRO_5018163986" evidence="2">
    <location>
        <begin position="27"/>
        <end position="222"/>
    </location>
</feature>
<feature type="compositionally biased region" description="Gly residues" evidence="1">
    <location>
        <begin position="62"/>
        <end position="75"/>
    </location>
</feature>
<comment type="caution">
    <text evidence="4">The sequence shown here is derived from an EMBL/GenBank/DDBJ whole genome shotgun (WGS) entry which is preliminary data.</text>
</comment>